<evidence type="ECO:0000259" key="21">
    <source>
        <dbReference type="PROSITE" id="PS51473"/>
    </source>
</evidence>
<comment type="subcellular location">
    <subcellularLocation>
        <location evidence="1">Membrane</location>
        <topology evidence="1">Single-pass membrane protein</topology>
    </subcellularLocation>
</comment>
<feature type="chain" id="PRO_5044012351" description="non-specific serine/threonine protein kinase" evidence="19">
    <location>
        <begin position="25"/>
        <end position="695"/>
    </location>
</feature>
<dbReference type="Gene3D" id="1.10.510.10">
    <property type="entry name" value="Transferase(Phosphotransferase) domain 1"/>
    <property type="match status" value="1"/>
</dbReference>
<evidence type="ECO:0000256" key="18">
    <source>
        <dbReference type="SAM" id="Phobius"/>
    </source>
</evidence>
<reference evidence="22" key="1">
    <citation type="submission" date="2022-08" db="EMBL/GenBank/DDBJ databases">
        <authorList>
            <person name="Marques A."/>
        </authorList>
    </citation>
    <scope>NUCLEOTIDE SEQUENCE</scope>
    <source>
        <strain evidence="22">RhyPub2mFocal</strain>
        <tissue evidence="22">Leaves</tissue>
    </source>
</reference>
<keyword evidence="23" id="KW-1185">Reference proteome</keyword>
<evidence type="ECO:0000313" key="23">
    <source>
        <dbReference type="Proteomes" id="UP001140206"/>
    </source>
</evidence>
<keyword evidence="7" id="KW-0677">Repeat</keyword>
<feature type="domain" description="Protein kinase" evidence="20">
    <location>
        <begin position="363"/>
        <end position="640"/>
    </location>
</feature>
<dbReference type="Gene3D" id="3.30.430.20">
    <property type="entry name" value="Gnk2 domain, C-X8-C-X2-C motif"/>
    <property type="match status" value="2"/>
</dbReference>
<comment type="catalytic activity">
    <reaction evidence="16">
        <text>L-seryl-[protein] + ATP = O-phospho-L-seryl-[protein] + ADP + H(+)</text>
        <dbReference type="Rhea" id="RHEA:17989"/>
        <dbReference type="Rhea" id="RHEA-COMP:9863"/>
        <dbReference type="Rhea" id="RHEA-COMP:11604"/>
        <dbReference type="ChEBI" id="CHEBI:15378"/>
        <dbReference type="ChEBI" id="CHEBI:29999"/>
        <dbReference type="ChEBI" id="CHEBI:30616"/>
        <dbReference type="ChEBI" id="CHEBI:83421"/>
        <dbReference type="ChEBI" id="CHEBI:456216"/>
        <dbReference type="EC" id="2.7.11.1"/>
    </reaction>
</comment>
<dbReference type="Proteomes" id="UP001140206">
    <property type="component" value="Chromosome 3"/>
</dbReference>
<evidence type="ECO:0000256" key="14">
    <source>
        <dbReference type="ARBA" id="ARBA00023180"/>
    </source>
</evidence>
<dbReference type="InterPro" id="IPR008271">
    <property type="entry name" value="Ser/Thr_kinase_AS"/>
</dbReference>
<keyword evidence="10" id="KW-0067">ATP-binding</keyword>
<dbReference type="Pfam" id="PF07714">
    <property type="entry name" value="PK_Tyr_Ser-Thr"/>
    <property type="match status" value="1"/>
</dbReference>
<dbReference type="Gene3D" id="3.30.200.20">
    <property type="entry name" value="Phosphorylase Kinase, domain 1"/>
    <property type="match status" value="1"/>
</dbReference>
<dbReference type="GO" id="GO:0004674">
    <property type="term" value="F:protein serine/threonine kinase activity"/>
    <property type="evidence" value="ECO:0007669"/>
    <property type="project" value="UniProtKB-KW"/>
</dbReference>
<dbReference type="EC" id="2.7.11.1" evidence="2"/>
<feature type="domain" description="Gnk2-homologous" evidence="21">
    <location>
        <begin position="26"/>
        <end position="129"/>
    </location>
</feature>
<evidence type="ECO:0000256" key="3">
    <source>
        <dbReference type="ARBA" id="ARBA00022527"/>
    </source>
</evidence>
<dbReference type="GO" id="GO:0005524">
    <property type="term" value="F:ATP binding"/>
    <property type="evidence" value="ECO:0007669"/>
    <property type="project" value="UniProtKB-KW"/>
</dbReference>
<evidence type="ECO:0000256" key="17">
    <source>
        <dbReference type="SAM" id="MobiDB-lite"/>
    </source>
</evidence>
<dbReference type="FunFam" id="3.30.200.20:FF:000195">
    <property type="entry name" value="G-type lectin S-receptor-like serine/threonine-protein kinase"/>
    <property type="match status" value="1"/>
</dbReference>
<evidence type="ECO:0000259" key="20">
    <source>
        <dbReference type="PROSITE" id="PS50011"/>
    </source>
</evidence>
<evidence type="ECO:0000256" key="1">
    <source>
        <dbReference type="ARBA" id="ARBA00004167"/>
    </source>
</evidence>
<evidence type="ECO:0000256" key="7">
    <source>
        <dbReference type="ARBA" id="ARBA00022737"/>
    </source>
</evidence>
<evidence type="ECO:0000256" key="6">
    <source>
        <dbReference type="ARBA" id="ARBA00022729"/>
    </source>
</evidence>
<evidence type="ECO:0000256" key="2">
    <source>
        <dbReference type="ARBA" id="ARBA00012513"/>
    </source>
</evidence>
<proteinExistence type="predicted"/>
<evidence type="ECO:0000256" key="16">
    <source>
        <dbReference type="ARBA" id="ARBA00048679"/>
    </source>
</evidence>
<dbReference type="PROSITE" id="PS00108">
    <property type="entry name" value="PROTEIN_KINASE_ST"/>
    <property type="match status" value="1"/>
</dbReference>
<dbReference type="FunFam" id="1.10.510.10:FF:000129">
    <property type="entry name" value="cysteine-rich receptor-like protein kinase 10"/>
    <property type="match status" value="1"/>
</dbReference>
<comment type="caution">
    <text evidence="22">The sequence shown here is derived from an EMBL/GenBank/DDBJ whole genome shotgun (WGS) entry which is preliminary data.</text>
</comment>
<keyword evidence="6 19" id="KW-0732">Signal</keyword>
<dbReference type="InterPro" id="IPR002902">
    <property type="entry name" value="GNK2"/>
</dbReference>
<keyword evidence="9 22" id="KW-0418">Kinase</keyword>
<dbReference type="InterPro" id="IPR011009">
    <property type="entry name" value="Kinase-like_dom_sf"/>
</dbReference>
<feature type="signal peptide" evidence="19">
    <location>
        <begin position="1"/>
        <end position="24"/>
    </location>
</feature>
<evidence type="ECO:0000256" key="9">
    <source>
        <dbReference type="ARBA" id="ARBA00022777"/>
    </source>
</evidence>
<dbReference type="InterPro" id="IPR001245">
    <property type="entry name" value="Ser-Thr/Tyr_kinase_cat_dom"/>
</dbReference>
<dbReference type="AlphaFoldDB" id="A0AAV8EKL2"/>
<feature type="transmembrane region" description="Helical" evidence="18">
    <location>
        <begin position="294"/>
        <end position="317"/>
    </location>
</feature>
<dbReference type="InterPro" id="IPR038408">
    <property type="entry name" value="GNK2_sf"/>
</dbReference>
<evidence type="ECO:0000256" key="11">
    <source>
        <dbReference type="ARBA" id="ARBA00022989"/>
    </source>
</evidence>
<evidence type="ECO:0000256" key="8">
    <source>
        <dbReference type="ARBA" id="ARBA00022741"/>
    </source>
</evidence>
<sequence>MVQASHSILLLCPFLVVTLFQIHAQAGYLSSTCSGPEYNNGSYFESNLISLLDSLYTNATTNGSFSALSVGDWPNQAYGLIMCYNEYTVDYCWSCLKNVTSLARELCPGNSTASIFYDECLLRYSDKDFRSQVANFNDHYCLYDANPNDPLLDDTTKSLVSNLISNLSTEASQNTQLAAYRQITTNTARNITALVQCTRDLPQDKCVQCLQSATVTDSGLSISYCSFNLTKAGMRIMYGSCYIQYESFHINFTEYPGAAAPASPPSGPAVNPQAGPAANSVVKPAKGTETNSTVAIVVSVVVSFLVAGLAAFGFFLWRISWPNRNNEDNVQETVETELKYILNPNAEYQVFNFTILKIATDDFSEKNKLGKGGFGPVYKGVLPDGQEIAVKRLSNGSVQGITEFKNEVDFLAKLKHKNLVQLLGCCITNQEKLLCYEYLPSGSLDKILFGRDMSRRAELSWKLRYKIIEGISHGLHYLHQESRLKIIHRDLKVSNILLDKDMNPKISDFGLARFFEDDETHKDTNILAGTFGYMAPEYIFYGNFSMKSDVYSFGILLLEILTGQKNSSFVGSGRISNFIEHALIHWNNNTISQLMDPALEEDCNEEVKRCAHIALLCVQEDPINRPTMAIIRNMLGSPSLTIPDLPSVWSPFGQLNFPISSESSTTKTLTNKSKAESSKGTTNESECSSLIDGSR</sequence>
<evidence type="ECO:0000256" key="5">
    <source>
        <dbReference type="ARBA" id="ARBA00022692"/>
    </source>
</evidence>
<evidence type="ECO:0000313" key="22">
    <source>
        <dbReference type="EMBL" id="KAJ4780045.1"/>
    </source>
</evidence>
<dbReference type="PANTHER" id="PTHR27002:SF181">
    <property type="entry name" value="RECEPTOR-LIKE SERINE_THREONINE-PROTEIN KINASE"/>
    <property type="match status" value="1"/>
</dbReference>
<keyword evidence="3" id="KW-0723">Serine/threonine-protein kinase</keyword>
<feature type="region of interest" description="Disordered" evidence="17">
    <location>
        <begin position="660"/>
        <end position="695"/>
    </location>
</feature>
<keyword evidence="12 18" id="KW-0472">Membrane</keyword>
<keyword evidence="8" id="KW-0547">Nucleotide-binding</keyword>
<keyword evidence="14" id="KW-0325">Glycoprotein</keyword>
<organism evidence="22 23">
    <name type="scientific">Rhynchospora pubera</name>
    <dbReference type="NCBI Taxonomy" id="906938"/>
    <lineage>
        <taxon>Eukaryota</taxon>
        <taxon>Viridiplantae</taxon>
        <taxon>Streptophyta</taxon>
        <taxon>Embryophyta</taxon>
        <taxon>Tracheophyta</taxon>
        <taxon>Spermatophyta</taxon>
        <taxon>Magnoliopsida</taxon>
        <taxon>Liliopsida</taxon>
        <taxon>Poales</taxon>
        <taxon>Cyperaceae</taxon>
        <taxon>Cyperoideae</taxon>
        <taxon>Rhynchosporeae</taxon>
        <taxon>Rhynchospora</taxon>
    </lineage>
</organism>
<dbReference type="CDD" id="cd14066">
    <property type="entry name" value="STKc_IRAK"/>
    <property type="match status" value="1"/>
</dbReference>
<evidence type="ECO:0000256" key="19">
    <source>
        <dbReference type="SAM" id="SignalP"/>
    </source>
</evidence>
<dbReference type="CDD" id="cd23509">
    <property type="entry name" value="Gnk2-like"/>
    <property type="match status" value="2"/>
</dbReference>
<comment type="catalytic activity">
    <reaction evidence="15">
        <text>L-threonyl-[protein] + ATP = O-phospho-L-threonyl-[protein] + ADP + H(+)</text>
        <dbReference type="Rhea" id="RHEA:46608"/>
        <dbReference type="Rhea" id="RHEA-COMP:11060"/>
        <dbReference type="Rhea" id="RHEA-COMP:11605"/>
        <dbReference type="ChEBI" id="CHEBI:15378"/>
        <dbReference type="ChEBI" id="CHEBI:30013"/>
        <dbReference type="ChEBI" id="CHEBI:30616"/>
        <dbReference type="ChEBI" id="CHEBI:61977"/>
        <dbReference type="ChEBI" id="CHEBI:456216"/>
        <dbReference type="EC" id="2.7.11.1"/>
    </reaction>
</comment>
<feature type="compositionally biased region" description="Polar residues" evidence="17">
    <location>
        <begin position="678"/>
        <end position="688"/>
    </location>
</feature>
<evidence type="ECO:0000256" key="4">
    <source>
        <dbReference type="ARBA" id="ARBA00022679"/>
    </source>
</evidence>
<accession>A0AAV8EKL2</accession>
<name>A0AAV8EKL2_9POAL</name>
<evidence type="ECO:0000256" key="13">
    <source>
        <dbReference type="ARBA" id="ARBA00023157"/>
    </source>
</evidence>
<keyword evidence="11 18" id="KW-1133">Transmembrane helix</keyword>
<dbReference type="SUPFAM" id="SSF56112">
    <property type="entry name" value="Protein kinase-like (PK-like)"/>
    <property type="match status" value="1"/>
</dbReference>
<keyword evidence="22" id="KW-0675">Receptor</keyword>
<evidence type="ECO:0000256" key="15">
    <source>
        <dbReference type="ARBA" id="ARBA00047899"/>
    </source>
</evidence>
<keyword evidence="13" id="KW-1015">Disulfide bond</keyword>
<protein>
    <recommendedName>
        <fullName evidence="2">non-specific serine/threonine protein kinase</fullName>
        <ecNumber evidence="2">2.7.11.1</ecNumber>
    </recommendedName>
</protein>
<dbReference type="Pfam" id="PF01657">
    <property type="entry name" value="Stress-antifung"/>
    <property type="match status" value="2"/>
</dbReference>
<feature type="compositionally biased region" description="Low complexity" evidence="17">
    <location>
        <begin position="660"/>
        <end position="672"/>
    </location>
</feature>
<dbReference type="EMBL" id="JAMFTS010000003">
    <property type="protein sequence ID" value="KAJ4780045.1"/>
    <property type="molecule type" value="Genomic_DNA"/>
</dbReference>
<dbReference type="PROSITE" id="PS51473">
    <property type="entry name" value="GNK2"/>
    <property type="match status" value="2"/>
</dbReference>
<dbReference type="InterPro" id="IPR000719">
    <property type="entry name" value="Prot_kinase_dom"/>
</dbReference>
<dbReference type="GO" id="GO:0005886">
    <property type="term" value="C:plasma membrane"/>
    <property type="evidence" value="ECO:0007669"/>
    <property type="project" value="TreeGrafter"/>
</dbReference>
<dbReference type="PANTHER" id="PTHR27002">
    <property type="entry name" value="RECEPTOR-LIKE SERINE/THREONINE-PROTEIN KINASE SD1-8"/>
    <property type="match status" value="1"/>
</dbReference>
<dbReference type="GO" id="GO:0006950">
    <property type="term" value="P:response to stress"/>
    <property type="evidence" value="ECO:0007669"/>
    <property type="project" value="UniProtKB-ARBA"/>
</dbReference>
<dbReference type="PROSITE" id="PS50011">
    <property type="entry name" value="PROTEIN_KINASE_DOM"/>
    <property type="match status" value="1"/>
</dbReference>
<evidence type="ECO:0000256" key="10">
    <source>
        <dbReference type="ARBA" id="ARBA00022840"/>
    </source>
</evidence>
<feature type="domain" description="Gnk2-homologous" evidence="21">
    <location>
        <begin position="138"/>
        <end position="250"/>
    </location>
</feature>
<keyword evidence="5 18" id="KW-0812">Transmembrane</keyword>
<dbReference type="SMART" id="SM00220">
    <property type="entry name" value="S_TKc"/>
    <property type="match status" value="1"/>
</dbReference>
<gene>
    <name evidence="22" type="ORF">LUZ62_064302</name>
</gene>
<evidence type="ECO:0000256" key="12">
    <source>
        <dbReference type="ARBA" id="ARBA00023136"/>
    </source>
</evidence>
<keyword evidence="4" id="KW-0808">Transferase</keyword>